<keyword evidence="1" id="KW-1133">Transmembrane helix</keyword>
<dbReference type="Proteomes" id="UP001204151">
    <property type="component" value="Unassembled WGS sequence"/>
</dbReference>
<feature type="transmembrane region" description="Helical" evidence="1">
    <location>
        <begin position="95"/>
        <end position="115"/>
    </location>
</feature>
<comment type="caution">
    <text evidence="2">The sequence shown here is derived from an EMBL/GenBank/DDBJ whole genome shotgun (WGS) entry which is preliminary data.</text>
</comment>
<keyword evidence="3" id="KW-1185">Reference proteome</keyword>
<dbReference type="RefSeq" id="WP_258819701.1">
    <property type="nucleotide sequence ID" value="NZ_JANUGW010000029.1"/>
</dbReference>
<reference evidence="2 3" key="1">
    <citation type="submission" date="2022-08" db="EMBL/GenBank/DDBJ databases">
        <title>Reclassification of Massilia species as members of the genera Telluria, Duganella, Pseudoduganella, Mokoshia gen. nov. and Zemynaea gen. nov. using orthogonal and non-orthogonal genome-based approaches.</title>
        <authorList>
            <person name="Bowman J.P."/>
        </authorList>
    </citation>
    <scope>NUCLEOTIDE SEQUENCE [LARGE SCALE GENOMIC DNA]</scope>
    <source>
        <strain evidence="2 3">JCM 31316</strain>
    </source>
</reference>
<proteinExistence type="predicted"/>
<organism evidence="2 3">
    <name type="scientific">Massilia pinisoli</name>
    <dbReference type="NCBI Taxonomy" id="1772194"/>
    <lineage>
        <taxon>Bacteria</taxon>
        <taxon>Pseudomonadati</taxon>
        <taxon>Pseudomonadota</taxon>
        <taxon>Betaproteobacteria</taxon>
        <taxon>Burkholderiales</taxon>
        <taxon>Oxalobacteraceae</taxon>
        <taxon>Telluria group</taxon>
        <taxon>Massilia</taxon>
    </lineage>
</organism>
<evidence type="ECO:0000256" key="1">
    <source>
        <dbReference type="SAM" id="Phobius"/>
    </source>
</evidence>
<evidence type="ECO:0000313" key="3">
    <source>
        <dbReference type="Proteomes" id="UP001204151"/>
    </source>
</evidence>
<sequence>TYVFTQPGPRAVVGFVRVEGDRDVGVSKRKRYGIMLAMVCSTAVILSLIWNVPYLYTAIGFAVWAFAGHLITIDDDVPGGWSNPDGSIPFPWAELAIKGAVLLAFLGLALLIPALRTLGA</sequence>
<feature type="transmembrane region" description="Helical" evidence="1">
    <location>
        <begin position="56"/>
        <end position="74"/>
    </location>
</feature>
<protein>
    <submittedName>
        <fullName evidence="2">Uncharacterized protein</fullName>
    </submittedName>
</protein>
<keyword evidence="1" id="KW-0472">Membrane</keyword>
<evidence type="ECO:0000313" key="2">
    <source>
        <dbReference type="EMBL" id="MCS0585172.1"/>
    </source>
</evidence>
<accession>A0ABT1ZZ11</accession>
<dbReference type="EMBL" id="JANUGW010000029">
    <property type="protein sequence ID" value="MCS0585172.1"/>
    <property type="molecule type" value="Genomic_DNA"/>
</dbReference>
<feature type="non-terminal residue" evidence="2">
    <location>
        <position position="1"/>
    </location>
</feature>
<feature type="transmembrane region" description="Helical" evidence="1">
    <location>
        <begin position="32"/>
        <end position="50"/>
    </location>
</feature>
<name>A0ABT1ZZ11_9BURK</name>
<keyword evidence="1" id="KW-0812">Transmembrane</keyword>
<gene>
    <name evidence="2" type="ORF">NX784_26645</name>
</gene>